<dbReference type="Gene3D" id="1.10.10.10">
    <property type="entry name" value="Winged helix-like DNA-binding domain superfamily/Winged helix DNA-binding domain"/>
    <property type="match status" value="1"/>
</dbReference>
<protein>
    <submittedName>
        <fullName evidence="7">LysR substrate-binding domain-containing protein</fullName>
    </submittedName>
</protein>
<dbReference type="PROSITE" id="PS50931">
    <property type="entry name" value="HTH_LYSR"/>
    <property type="match status" value="1"/>
</dbReference>
<dbReference type="Proteomes" id="UP001596037">
    <property type="component" value="Unassembled WGS sequence"/>
</dbReference>
<reference evidence="8" key="1">
    <citation type="journal article" date="2019" name="Int. J. Syst. Evol. Microbiol.">
        <title>The Global Catalogue of Microorganisms (GCM) 10K type strain sequencing project: providing services to taxonomists for standard genome sequencing and annotation.</title>
        <authorList>
            <consortium name="The Broad Institute Genomics Platform"/>
            <consortium name="The Broad Institute Genome Sequencing Center for Infectious Disease"/>
            <person name="Wu L."/>
            <person name="Ma J."/>
        </authorList>
    </citation>
    <scope>NUCLEOTIDE SEQUENCE [LARGE SCALE GENOMIC DNA]</scope>
    <source>
        <strain evidence="8">CCUG 57401</strain>
    </source>
</reference>
<dbReference type="PANTHER" id="PTHR30537:SF5">
    <property type="entry name" value="HTH-TYPE TRANSCRIPTIONAL ACTIVATOR TTDR-RELATED"/>
    <property type="match status" value="1"/>
</dbReference>
<sequence length="320" mass="35345">MDRLRCLQIFSEVARCRSFVRAAWQLQLSNSTVTKHVAWLESSVGSQLLHRSSKQVTLTEAGARVLEGAQDLLERYERLAADVRDSVNLPRGSIRVGTPPAFGIHHLMPVVARFTQRYPDIEVTVVLDDGRTDLLAEALDLSIRIAPQLQDASYIAYLLMKAPQVLVASPDYLARAGVPRAIGDLPRHNCLVHTIKSAGGSWRFAGDPPQDVRVRGTVRSNIGEALKKAALIGAGIAVHPYYMVSEELRSGALQVVLPQETPQELDIYAVFSTRRNMPVRVRALLEFLKEWAAKPPSWSQPAPAAAPAEPPARRKRVTRS</sequence>
<evidence type="ECO:0000313" key="8">
    <source>
        <dbReference type="Proteomes" id="UP001596037"/>
    </source>
</evidence>
<dbReference type="InterPro" id="IPR036388">
    <property type="entry name" value="WH-like_DNA-bd_sf"/>
</dbReference>
<evidence type="ECO:0000256" key="2">
    <source>
        <dbReference type="ARBA" id="ARBA00023015"/>
    </source>
</evidence>
<dbReference type="SUPFAM" id="SSF46785">
    <property type="entry name" value="Winged helix' DNA-binding domain"/>
    <property type="match status" value="1"/>
</dbReference>
<comment type="caution">
    <text evidence="7">The sequence shown here is derived from an EMBL/GenBank/DDBJ whole genome shotgun (WGS) entry which is preliminary data.</text>
</comment>
<organism evidence="7 8">
    <name type="scientific">Caenimonas terrae</name>
    <dbReference type="NCBI Taxonomy" id="696074"/>
    <lineage>
        <taxon>Bacteria</taxon>
        <taxon>Pseudomonadati</taxon>
        <taxon>Pseudomonadota</taxon>
        <taxon>Betaproteobacteria</taxon>
        <taxon>Burkholderiales</taxon>
        <taxon>Comamonadaceae</taxon>
        <taxon>Caenimonas</taxon>
    </lineage>
</organism>
<dbReference type="InterPro" id="IPR005119">
    <property type="entry name" value="LysR_subst-bd"/>
</dbReference>
<dbReference type="Pfam" id="PF03466">
    <property type="entry name" value="LysR_substrate"/>
    <property type="match status" value="1"/>
</dbReference>
<dbReference type="InterPro" id="IPR036390">
    <property type="entry name" value="WH_DNA-bd_sf"/>
</dbReference>
<feature type="region of interest" description="Disordered" evidence="5">
    <location>
        <begin position="294"/>
        <end position="320"/>
    </location>
</feature>
<evidence type="ECO:0000256" key="3">
    <source>
        <dbReference type="ARBA" id="ARBA00023125"/>
    </source>
</evidence>
<dbReference type="InterPro" id="IPR058163">
    <property type="entry name" value="LysR-type_TF_proteobact-type"/>
</dbReference>
<dbReference type="CDD" id="cd08422">
    <property type="entry name" value="PBP2_CrgA_like"/>
    <property type="match status" value="1"/>
</dbReference>
<evidence type="ECO:0000256" key="5">
    <source>
        <dbReference type="SAM" id="MobiDB-lite"/>
    </source>
</evidence>
<dbReference type="Gene3D" id="3.40.190.290">
    <property type="match status" value="1"/>
</dbReference>
<gene>
    <name evidence="7" type="ORF">ACFPOE_07175</name>
</gene>
<keyword evidence="3" id="KW-0238">DNA-binding</keyword>
<keyword evidence="2" id="KW-0805">Transcription regulation</keyword>
<feature type="compositionally biased region" description="Low complexity" evidence="5">
    <location>
        <begin position="294"/>
        <end position="307"/>
    </location>
</feature>
<accession>A0ABW0NCN5</accession>
<comment type="similarity">
    <text evidence="1">Belongs to the LysR transcriptional regulatory family.</text>
</comment>
<keyword evidence="8" id="KW-1185">Reference proteome</keyword>
<dbReference type="RefSeq" id="WP_376849337.1">
    <property type="nucleotide sequence ID" value="NZ_JBHSMF010000006.1"/>
</dbReference>
<name>A0ABW0NCN5_9BURK</name>
<proteinExistence type="inferred from homology"/>
<dbReference type="PANTHER" id="PTHR30537">
    <property type="entry name" value="HTH-TYPE TRANSCRIPTIONAL REGULATOR"/>
    <property type="match status" value="1"/>
</dbReference>
<evidence type="ECO:0000256" key="1">
    <source>
        <dbReference type="ARBA" id="ARBA00009437"/>
    </source>
</evidence>
<evidence type="ECO:0000313" key="7">
    <source>
        <dbReference type="EMBL" id="MFC5497308.1"/>
    </source>
</evidence>
<dbReference type="InterPro" id="IPR000847">
    <property type="entry name" value="LysR_HTH_N"/>
</dbReference>
<evidence type="ECO:0000259" key="6">
    <source>
        <dbReference type="PROSITE" id="PS50931"/>
    </source>
</evidence>
<dbReference type="Pfam" id="PF00126">
    <property type="entry name" value="HTH_1"/>
    <property type="match status" value="1"/>
</dbReference>
<dbReference type="EMBL" id="JBHSMF010000006">
    <property type="protein sequence ID" value="MFC5497308.1"/>
    <property type="molecule type" value="Genomic_DNA"/>
</dbReference>
<feature type="domain" description="HTH lysR-type" evidence="6">
    <location>
        <begin position="1"/>
        <end position="59"/>
    </location>
</feature>
<keyword evidence="4" id="KW-0804">Transcription</keyword>
<evidence type="ECO:0000256" key="4">
    <source>
        <dbReference type="ARBA" id="ARBA00023163"/>
    </source>
</evidence>
<dbReference type="SUPFAM" id="SSF53850">
    <property type="entry name" value="Periplasmic binding protein-like II"/>
    <property type="match status" value="1"/>
</dbReference>